<feature type="transmembrane region" description="Helical" evidence="18">
    <location>
        <begin position="95"/>
        <end position="118"/>
    </location>
</feature>
<keyword evidence="7" id="KW-0653">Protein transport</keyword>
<dbReference type="InterPro" id="IPR047196">
    <property type="entry name" value="YidC_ALB_C"/>
</dbReference>
<comment type="caution">
    <text evidence="20">The sequence shown here is derived from an EMBL/GenBank/DDBJ whole genome shotgun (WGS) entry which is preliminary data.</text>
</comment>
<dbReference type="PANTHER" id="PTHR12428:SF65">
    <property type="entry name" value="CYTOCHROME C OXIDASE ASSEMBLY PROTEIN COX18, MITOCHONDRIAL"/>
    <property type="match status" value="1"/>
</dbReference>
<name>A0A2T0TK47_9PSEU</name>
<dbReference type="RefSeq" id="WP_106184996.1">
    <property type="nucleotide sequence ID" value="NZ_PVTF01000001.1"/>
</dbReference>
<feature type="transmembrane region" description="Helical" evidence="18">
    <location>
        <begin position="5"/>
        <end position="24"/>
    </location>
</feature>
<evidence type="ECO:0000256" key="7">
    <source>
        <dbReference type="ARBA" id="ARBA00022927"/>
    </source>
</evidence>
<dbReference type="GO" id="GO:0015031">
    <property type="term" value="P:protein transport"/>
    <property type="evidence" value="ECO:0007669"/>
    <property type="project" value="UniProtKB-KW"/>
</dbReference>
<evidence type="ECO:0000313" key="21">
    <source>
        <dbReference type="Proteomes" id="UP000239494"/>
    </source>
</evidence>
<dbReference type="NCBIfam" id="NF002899">
    <property type="entry name" value="PRK03449.1"/>
    <property type="match status" value="1"/>
</dbReference>
<dbReference type="EMBL" id="PVTF01000001">
    <property type="protein sequence ID" value="PRY45888.1"/>
    <property type="molecule type" value="Genomic_DNA"/>
</dbReference>
<dbReference type="CDD" id="cd20070">
    <property type="entry name" value="5TM_YidC_Alb3"/>
    <property type="match status" value="1"/>
</dbReference>
<dbReference type="InterPro" id="IPR001708">
    <property type="entry name" value="YidC/ALB3/OXA1/COX18"/>
</dbReference>
<dbReference type="NCBIfam" id="TIGR03592">
    <property type="entry name" value="yidC_oxa1_cterm"/>
    <property type="match status" value="1"/>
</dbReference>
<gene>
    <name evidence="20" type="ORF">CLV43_101148</name>
</gene>
<dbReference type="PANTHER" id="PTHR12428">
    <property type="entry name" value="OXA1"/>
    <property type="match status" value="1"/>
</dbReference>
<comment type="subunit">
    <text evidence="12">Interacts with the Sec translocase complex via SecD. Specifically interacts with transmembrane segments of nascent integral membrane proteins during membrane integration.</text>
</comment>
<dbReference type="AlphaFoldDB" id="A0A2T0TK47"/>
<dbReference type="OrthoDB" id="9780552at2"/>
<evidence type="ECO:0000256" key="5">
    <source>
        <dbReference type="ARBA" id="ARBA00022475"/>
    </source>
</evidence>
<dbReference type="GO" id="GO:0032977">
    <property type="term" value="F:membrane insertase activity"/>
    <property type="evidence" value="ECO:0007669"/>
    <property type="project" value="InterPro"/>
</dbReference>
<feature type="domain" description="Membrane insertase YidC/Oxa/ALB C-terminal" evidence="19">
    <location>
        <begin position="32"/>
        <end position="252"/>
    </location>
</feature>
<evidence type="ECO:0000256" key="9">
    <source>
        <dbReference type="ARBA" id="ARBA00023136"/>
    </source>
</evidence>
<evidence type="ECO:0000256" key="14">
    <source>
        <dbReference type="ARBA" id="ARBA00033245"/>
    </source>
</evidence>
<protein>
    <recommendedName>
        <fullName evidence="3">Membrane protein insertase YidC</fullName>
    </recommendedName>
    <alternativeName>
        <fullName evidence="15">Foldase YidC</fullName>
    </alternativeName>
    <alternativeName>
        <fullName evidence="14">Membrane integrase YidC</fullName>
    </alternativeName>
    <alternativeName>
        <fullName evidence="13">Membrane protein YidC</fullName>
    </alternativeName>
</protein>
<comment type="similarity">
    <text evidence="2">Belongs to the OXA1/ALB3/YidC family. Type 1 subfamily.</text>
</comment>
<feature type="transmembrane region" description="Helical" evidence="18">
    <location>
        <begin position="30"/>
        <end position="52"/>
    </location>
</feature>
<feature type="transmembrane region" description="Helical" evidence="18">
    <location>
        <begin position="170"/>
        <end position="189"/>
    </location>
</feature>
<keyword evidence="10" id="KW-0143">Chaperone</keyword>
<evidence type="ECO:0000256" key="4">
    <source>
        <dbReference type="ARBA" id="ARBA00022448"/>
    </source>
</evidence>
<evidence type="ECO:0000259" key="19">
    <source>
        <dbReference type="Pfam" id="PF02096"/>
    </source>
</evidence>
<reference evidence="20 21" key="1">
    <citation type="submission" date="2018-03" db="EMBL/GenBank/DDBJ databases">
        <title>Genomic Encyclopedia of Archaeal and Bacterial Type Strains, Phase II (KMG-II): from individual species to whole genera.</title>
        <authorList>
            <person name="Goeker M."/>
        </authorList>
    </citation>
    <scope>NUCLEOTIDE SEQUENCE [LARGE SCALE GENOMIC DNA]</scope>
    <source>
        <strain evidence="20 21">DSM 44720</strain>
    </source>
</reference>
<comment type="subcellular location">
    <subcellularLocation>
        <location evidence="1">Cell membrane</location>
        <topology evidence="1">Multi-pass membrane protein</topology>
    </subcellularLocation>
    <subcellularLocation>
        <location evidence="16">Membrane</location>
        <topology evidence="16">Multi-pass membrane protein</topology>
    </subcellularLocation>
</comment>
<dbReference type="GO" id="GO:0005886">
    <property type="term" value="C:plasma membrane"/>
    <property type="evidence" value="ECO:0007669"/>
    <property type="project" value="UniProtKB-SubCell"/>
</dbReference>
<evidence type="ECO:0000256" key="3">
    <source>
        <dbReference type="ARBA" id="ARBA00015325"/>
    </source>
</evidence>
<evidence type="ECO:0000256" key="17">
    <source>
        <dbReference type="SAM" id="MobiDB-lite"/>
    </source>
</evidence>
<feature type="region of interest" description="Disordered" evidence="17">
    <location>
        <begin position="265"/>
        <end position="373"/>
    </location>
</feature>
<keyword evidence="8 18" id="KW-1133">Transmembrane helix</keyword>
<comment type="function">
    <text evidence="11">Required for the insertion and/or proper folding and/or complex formation of integral membrane proteins into the membrane. Involved in integration of membrane proteins that insert both dependently and independently of the Sec translocase complex, as well as at least some lipoproteins. Aids folding of multispanning membrane proteins.</text>
</comment>
<evidence type="ECO:0000256" key="8">
    <source>
        <dbReference type="ARBA" id="ARBA00022989"/>
    </source>
</evidence>
<evidence type="ECO:0000256" key="2">
    <source>
        <dbReference type="ARBA" id="ARBA00010527"/>
    </source>
</evidence>
<keyword evidence="21" id="KW-1185">Reference proteome</keyword>
<dbReference type="InterPro" id="IPR028055">
    <property type="entry name" value="YidC/Oxa/ALB_C"/>
</dbReference>
<evidence type="ECO:0000256" key="6">
    <source>
        <dbReference type="ARBA" id="ARBA00022692"/>
    </source>
</evidence>
<organism evidence="20 21">
    <name type="scientific">Umezawaea tangerina</name>
    <dbReference type="NCBI Taxonomy" id="84725"/>
    <lineage>
        <taxon>Bacteria</taxon>
        <taxon>Bacillati</taxon>
        <taxon>Actinomycetota</taxon>
        <taxon>Actinomycetes</taxon>
        <taxon>Pseudonocardiales</taxon>
        <taxon>Pseudonocardiaceae</taxon>
        <taxon>Umezawaea</taxon>
    </lineage>
</organism>
<dbReference type="Proteomes" id="UP000239494">
    <property type="component" value="Unassembled WGS sequence"/>
</dbReference>
<keyword evidence="9 18" id="KW-0472">Membrane</keyword>
<proteinExistence type="inferred from homology"/>
<feature type="transmembrane region" description="Helical" evidence="18">
    <location>
        <begin position="214"/>
        <end position="237"/>
    </location>
</feature>
<feature type="compositionally biased region" description="Basic residues" evidence="17">
    <location>
        <begin position="363"/>
        <end position="373"/>
    </location>
</feature>
<feature type="compositionally biased region" description="Low complexity" evidence="17">
    <location>
        <begin position="301"/>
        <end position="317"/>
    </location>
</feature>
<dbReference type="Pfam" id="PF02096">
    <property type="entry name" value="60KD_IMP"/>
    <property type="match status" value="1"/>
</dbReference>
<evidence type="ECO:0000313" key="20">
    <source>
        <dbReference type="EMBL" id="PRY45888.1"/>
    </source>
</evidence>
<keyword evidence="5" id="KW-1003">Cell membrane</keyword>
<keyword evidence="4" id="KW-0813">Transport</keyword>
<keyword evidence="6 16" id="KW-0812">Transmembrane</keyword>
<evidence type="ECO:0000256" key="12">
    <source>
        <dbReference type="ARBA" id="ARBA00026028"/>
    </source>
</evidence>
<accession>A0A2T0TK47</accession>
<sequence>MLNFIYYPVSFILWCWHWVFGHVFGESSGIAWALAVVFLVFTLRALLFKPFVGQVRSMRKMQEFAPELQKIKKKYANDKQRQAAEMQKLQSEHGVNPLGGCLPMLVQIPVFIGLFHVLRSFKPGWGEVYFFDAKGVESFVQAKLFGANLSTFITMPADQLATFLTERSSVIIVAIPMMIVASIATHFTARHSVARQKQAATDNPQTAIMNKLTLYIFPLGVLVGGLFFPIAILLYWLSNNGWTLAQQHFVYRAIDREEETKKVEAVNARSALAPKPGAKPISPRPGQKPAQVQKPTPGVRTTTSAKAAGTAKPAGSAKAKRPVSPTQGTPPAVVESTPKTSGTNGDDPAANTEIPGLITGRSPGKKQGNKKRR</sequence>
<dbReference type="GO" id="GO:0051205">
    <property type="term" value="P:protein insertion into membrane"/>
    <property type="evidence" value="ECO:0007669"/>
    <property type="project" value="TreeGrafter"/>
</dbReference>
<evidence type="ECO:0000256" key="10">
    <source>
        <dbReference type="ARBA" id="ARBA00023186"/>
    </source>
</evidence>
<evidence type="ECO:0000256" key="15">
    <source>
        <dbReference type="ARBA" id="ARBA00033342"/>
    </source>
</evidence>
<evidence type="ECO:0000256" key="18">
    <source>
        <dbReference type="SAM" id="Phobius"/>
    </source>
</evidence>
<evidence type="ECO:0000256" key="11">
    <source>
        <dbReference type="ARBA" id="ARBA00025034"/>
    </source>
</evidence>
<evidence type="ECO:0000256" key="16">
    <source>
        <dbReference type="RuleBase" id="RU003945"/>
    </source>
</evidence>
<evidence type="ECO:0000256" key="13">
    <source>
        <dbReference type="ARBA" id="ARBA00031538"/>
    </source>
</evidence>
<evidence type="ECO:0000256" key="1">
    <source>
        <dbReference type="ARBA" id="ARBA00004651"/>
    </source>
</evidence>